<reference evidence="2" key="1">
    <citation type="submission" date="2018-05" db="EMBL/GenBank/DDBJ databases">
        <title>Draft genome of Mucuna pruriens seed.</title>
        <authorList>
            <person name="Nnadi N.E."/>
            <person name="Vos R."/>
            <person name="Hasami M.H."/>
            <person name="Devisetty U.K."/>
            <person name="Aguiy J.C."/>
        </authorList>
    </citation>
    <scope>NUCLEOTIDE SEQUENCE [LARGE SCALE GENOMIC DNA]</scope>
    <source>
        <strain evidence="2">JCA_2017</strain>
    </source>
</reference>
<accession>A0A371I4I9</accession>
<organism evidence="2 3">
    <name type="scientific">Mucuna pruriens</name>
    <name type="common">Velvet bean</name>
    <name type="synonym">Dolichos pruriens</name>
    <dbReference type="NCBI Taxonomy" id="157652"/>
    <lineage>
        <taxon>Eukaryota</taxon>
        <taxon>Viridiplantae</taxon>
        <taxon>Streptophyta</taxon>
        <taxon>Embryophyta</taxon>
        <taxon>Tracheophyta</taxon>
        <taxon>Spermatophyta</taxon>
        <taxon>Magnoliopsida</taxon>
        <taxon>eudicotyledons</taxon>
        <taxon>Gunneridae</taxon>
        <taxon>Pentapetalae</taxon>
        <taxon>rosids</taxon>
        <taxon>fabids</taxon>
        <taxon>Fabales</taxon>
        <taxon>Fabaceae</taxon>
        <taxon>Papilionoideae</taxon>
        <taxon>50 kb inversion clade</taxon>
        <taxon>NPAAA clade</taxon>
        <taxon>indigoferoid/millettioid clade</taxon>
        <taxon>Phaseoleae</taxon>
        <taxon>Mucuna</taxon>
    </lineage>
</organism>
<evidence type="ECO:0000313" key="3">
    <source>
        <dbReference type="Proteomes" id="UP000257109"/>
    </source>
</evidence>
<keyword evidence="1" id="KW-0812">Transmembrane</keyword>
<dbReference type="EMBL" id="QJKJ01000944">
    <property type="protein sequence ID" value="RDY09945.1"/>
    <property type="molecule type" value="Genomic_DNA"/>
</dbReference>
<protein>
    <submittedName>
        <fullName evidence="2">Uncharacterized protein</fullName>
    </submittedName>
</protein>
<dbReference type="OrthoDB" id="5554229at2759"/>
<proteinExistence type="predicted"/>
<evidence type="ECO:0000313" key="2">
    <source>
        <dbReference type="EMBL" id="RDY09945.1"/>
    </source>
</evidence>
<keyword evidence="1" id="KW-0472">Membrane</keyword>
<comment type="caution">
    <text evidence="2">The sequence shown here is derived from an EMBL/GenBank/DDBJ whole genome shotgun (WGS) entry which is preliminary data.</text>
</comment>
<sequence>MKGDTQSSQQAAIFVSGVNIRQLHKRDCCNLCQFPLPFGNKYGFYHKVAKVKRDSNQALHPLKYHLSQAQTHMKTSADKHRQPSKIQVGDWVYLKIRPHKQSSVGKSLYPKLVVKYYRSFCCQEEWEQLHSGCSYLRQQEFTRDRFLTVVVFVGTGDNVGFWIWIGVSSAGSVGVAEFSQFK</sequence>
<feature type="transmembrane region" description="Helical" evidence="1">
    <location>
        <begin position="146"/>
        <end position="165"/>
    </location>
</feature>
<dbReference type="AlphaFoldDB" id="A0A371I4I9"/>
<gene>
    <name evidence="2" type="ORF">CR513_05612</name>
</gene>
<evidence type="ECO:0000256" key="1">
    <source>
        <dbReference type="SAM" id="Phobius"/>
    </source>
</evidence>
<name>A0A371I4I9_MUCPR</name>
<feature type="non-terminal residue" evidence="2">
    <location>
        <position position="1"/>
    </location>
</feature>
<keyword evidence="3" id="KW-1185">Reference proteome</keyword>
<dbReference type="Proteomes" id="UP000257109">
    <property type="component" value="Unassembled WGS sequence"/>
</dbReference>
<keyword evidence="1" id="KW-1133">Transmembrane helix</keyword>